<dbReference type="PANTHER" id="PTHR12581">
    <property type="entry name" value="HIV-1 REV BINDING PROTEIN 2, 3"/>
    <property type="match status" value="1"/>
</dbReference>
<keyword evidence="7 8" id="KW-0687">Ribonucleoprotein</keyword>
<gene>
    <name evidence="12" type="ORF">IE077_003933</name>
</gene>
<evidence type="ECO:0000256" key="9">
    <source>
        <dbReference type="SAM" id="MobiDB-lite"/>
    </source>
</evidence>
<keyword evidence="5 8" id="KW-0694">RNA-binding</keyword>
<dbReference type="CDD" id="cd22393">
    <property type="entry name" value="KH-I_KRR1_rpt1"/>
    <property type="match status" value="1"/>
</dbReference>
<comment type="similarity">
    <text evidence="2 8">Belongs to the KRR1 family.</text>
</comment>
<keyword evidence="6 8" id="KW-0539">Nucleus</keyword>
<evidence type="ECO:0000256" key="6">
    <source>
        <dbReference type="ARBA" id="ARBA00023242"/>
    </source>
</evidence>
<evidence type="ECO:0000313" key="13">
    <source>
        <dbReference type="Proteomes" id="UP000823046"/>
    </source>
</evidence>
<dbReference type="InterPro" id="IPR041174">
    <property type="entry name" value="KRR1-like_KH1"/>
</dbReference>
<dbReference type="InterPro" id="IPR048550">
    <property type="entry name" value="KRR1-like_KH1_euk"/>
</dbReference>
<dbReference type="Pfam" id="PF17903">
    <property type="entry name" value="KH_KRR1_1st"/>
    <property type="match status" value="1"/>
</dbReference>
<evidence type="ECO:0000259" key="11">
    <source>
        <dbReference type="Pfam" id="PF21800"/>
    </source>
</evidence>
<dbReference type="Proteomes" id="UP000823046">
    <property type="component" value="Unassembled WGS sequence"/>
</dbReference>
<dbReference type="CDD" id="cd22394">
    <property type="entry name" value="KH-I_KRR1_rpt2"/>
    <property type="match status" value="1"/>
</dbReference>
<dbReference type="InterPro" id="IPR036612">
    <property type="entry name" value="KH_dom_type_1_sf"/>
</dbReference>
<evidence type="ECO:0000256" key="3">
    <source>
        <dbReference type="ARBA" id="ARBA00022517"/>
    </source>
</evidence>
<organism evidence="12 13">
    <name type="scientific">Cardiosporidium cionae</name>
    <dbReference type="NCBI Taxonomy" id="476202"/>
    <lineage>
        <taxon>Eukaryota</taxon>
        <taxon>Sar</taxon>
        <taxon>Alveolata</taxon>
        <taxon>Apicomplexa</taxon>
        <taxon>Aconoidasida</taxon>
        <taxon>Nephromycida</taxon>
        <taxon>Cardiosporidium</taxon>
    </lineage>
</organism>
<dbReference type="Gene3D" id="3.30.1370.10">
    <property type="entry name" value="K Homology domain, type 1"/>
    <property type="match status" value="2"/>
</dbReference>
<evidence type="ECO:0000256" key="2">
    <source>
        <dbReference type="ARBA" id="ARBA00009344"/>
    </source>
</evidence>
<keyword evidence="13" id="KW-1185">Reference proteome</keyword>
<evidence type="ECO:0000313" key="12">
    <source>
        <dbReference type="EMBL" id="KAF8822355.1"/>
    </source>
</evidence>
<comment type="subcellular location">
    <subcellularLocation>
        <location evidence="1 8">Nucleus</location>
        <location evidence="1 8">Nucleolus</location>
    </subcellularLocation>
</comment>
<sequence>MNWEYPAMPLSTILNPYKKQLSYCCIIAVEMKGEEDSPAAASAELKNVSKSKRYRKEKPWDSEDIDHWKLEDFKPEYNPHGVLEESSFSTLFPQYREKYLQQVWPDVKRVAAEHHVKAELDLVEGSMSVYTTKKMWDPYAIIKVRDMIKLLARSVPFPQARKILNDGTFCDIIKIGGLVRKKDRFVKRRQRLVGPNGSTLKAIELLTNCYILVQGQTTCVMGSPKGLKIVRRIVEDCMQNVHPVYHIKELMIKRELEKDESLKTENWERFLPAFKKRNQKQKKIKIKTKKNKSLFAPEQTPRKEDLMMESGEYFIDEEERKKKKEQTKRSQQLEKTMAKRKAREDENLQSQPPKKKSKAPVEANKEESLQELSTKIKESAKIQEKTEKSRSKRKPLLL</sequence>
<evidence type="ECO:0000256" key="7">
    <source>
        <dbReference type="ARBA" id="ARBA00023274"/>
    </source>
</evidence>
<dbReference type="Pfam" id="PF21800">
    <property type="entry name" value="KH_KRR1_2nd"/>
    <property type="match status" value="1"/>
</dbReference>
<dbReference type="InterPro" id="IPR048548">
    <property type="entry name" value="KRR1-like_KH2"/>
</dbReference>
<feature type="domain" description="KRR1 small subunit processome component first KH" evidence="10">
    <location>
        <begin position="86"/>
        <end position="166"/>
    </location>
</feature>
<feature type="domain" description="KRR1 small subunit processome component second KH" evidence="11">
    <location>
        <begin position="169"/>
        <end position="258"/>
    </location>
</feature>
<comment type="function">
    <text evidence="8">Required for 40S ribosome biogenesis. Involved in nucleolar processing of pre-18S ribosomal RNA and ribosome assembly.</text>
</comment>
<dbReference type="InterPro" id="IPR024166">
    <property type="entry name" value="rRNA_assembly_KRR1"/>
</dbReference>
<dbReference type="PANTHER" id="PTHR12581:SF0">
    <property type="entry name" value="KRR1 SMALL SUBUNIT PROCESSOME COMPONENT HOMOLOG"/>
    <property type="match status" value="1"/>
</dbReference>
<dbReference type="SUPFAM" id="SSF54791">
    <property type="entry name" value="Eukaryotic type KH-domain (KH-domain type I)"/>
    <property type="match status" value="1"/>
</dbReference>
<dbReference type="PIRSF" id="PIRSF006515">
    <property type="entry name" value="KRR1"/>
    <property type="match status" value="1"/>
</dbReference>
<evidence type="ECO:0000256" key="5">
    <source>
        <dbReference type="ARBA" id="ARBA00022884"/>
    </source>
</evidence>
<dbReference type="InterPro" id="IPR048549">
    <property type="entry name" value="KRR1-like_KH2_euk"/>
</dbReference>
<keyword evidence="3 8" id="KW-0690">Ribosome biogenesis</keyword>
<reference evidence="12 13" key="1">
    <citation type="journal article" date="2020" name="bioRxiv">
        <title>Metabolic contributions of an alphaproteobacterial endosymbiont in the apicomplexan Cardiosporidium cionae.</title>
        <authorList>
            <person name="Hunter E.S."/>
            <person name="Paight C.J."/>
            <person name="Lane C.E."/>
        </authorList>
    </citation>
    <scope>NUCLEOTIDE SEQUENCE [LARGE SCALE GENOMIC DNA]</scope>
    <source>
        <strain evidence="12">ESH_2018</strain>
    </source>
</reference>
<feature type="compositionally biased region" description="Basic and acidic residues" evidence="9">
    <location>
        <begin position="363"/>
        <end position="389"/>
    </location>
</feature>
<name>A0ABQ7JFC8_9APIC</name>
<proteinExistence type="inferred from homology"/>
<evidence type="ECO:0000256" key="1">
    <source>
        <dbReference type="ARBA" id="ARBA00004604"/>
    </source>
</evidence>
<evidence type="ECO:0000256" key="8">
    <source>
        <dbReference type="PIRNR" id="PIRNR006515"/>
    </source>
</evidence>
<evidence type="ECO:0000256" key="4">
    <source>
        <dbReference type="ARBA" id="ARBA00022552"/>
    </source>
</evidence>
<feature type="region of interest" description="Disordered" evidence="9">
    <location>
        <begin position="288"/>
        <end position="398"/>
    </location>
</feature>
<protein>
    <recommendedName>
        <fullName evidence="8">KRR1 small subunit processome component</fullName>
    </recommendedName>
    <alternativeName>
        <fullName evidence="8">KRR-R motif-containing protein 1</fullName>
    </alternativeName>
</protein>
<dbReference type="EMBL" id="JADAQX010000061">
    <property type="protein sequence ID" value="KAF8822355.1"/>
    <property type="molecule type" value="Genomic_DNA"/>
</dbReference>
<comment type="caution">
    <text evidence="12">The sequence shown here is derived from an EMBL/GenBank/DDBJ whole genome shotgun (WGS) entry which is preliminary data.</text>
</comment>
<evidence type="ECO:0000259" key="10">
    <source>
        <dbReference type="Pfam" id="PF17903"/>
    </source>
</evidence>
<comment type="subunit">
    <text evidence="8">Component of the ribosomal small subunit (SSU) processome.</text>
</comment>
<keyword evidence="4 8" id="KW-0698">rRNA processing</keyword>
<accession>A0ABQ7JFC8</accession>